<organism evidence="1 2">
    <name type="scientific">Opisthorchis viverrini</name>
    <name type="common">Southeast Asian liver fluke</name>
    <dbReference type="NCBI Taxonomy" id="6198"/>
    <lineage>
        <taxon>Eukaryota</taxon>
        <taxon>Metazoa</taxon>
        <taxon>Spiralia</taxon>
        <taxon>Lophotrochozoa</taxon>
        <taxon>Platyhelminthes</taxon>
        <taxon>Trematoda</taxon>
        <taxon>Digenea</taxon>
        <taxon>Opisthorchiida</taxon>
        <taxon>Opisthorchiata</taxon>
        <taxon>Opisthorchiidae</taxon>
        <taxon>Opisthorchis</taxon>
    </lineage>
</organism>
<name>A0A074ZC92_OPIVI</name>
<sequence length="337" mass="36946">MVALWSFASQTPAVMIHHAGTTARVPRRPVKYTSDELKLLVKLTTQARDLLQQENRINLFMEKAVWTEIANHMHATGFPKRSWVVLRTKGVRMLADSLTERRCTISAVNSLADYSQASDGVSTIYSSSSKPPDHMGTNDLECLMQRGNQITTPSSIPYIQPPPLIHSSEASATTLMALARSDSFPHAFVSSTSSSAVPQILNVRSTAIASSANTPSLSPSLLMQTSGDYSVSTPAHVAPVNEFRSPISDHPCRIHLSVSSDEDDKVTTATTASRGTTVSSLSTLPCVGSGCSDELEKFTQNSQLQMQICRKQLEILEMKKIYWTEKLKRLQSQLPHS</sequence>
<reference evidence="1 2" key="1">
    <citation type="submission" date="2013-11" db="EMBL/GenBank/DDBJ databases">
        <title>Opisthorchis viverrini - life in the bile duct.</title>
        <authorList>
            <person name="Young N.D."/>
            <person name="Nagarajan N."/>
            <person name="Lin S.J."/>
            <person name="Korhonen P.K."/>
            <person name="Jex A.R."/>
            <person name="Hall R.S."/>
            <person name="Safavi-Hemami H."/>
            <person name="Kaewkong W."/>
            <person name="Bertrand D."/>
            <person name="Gao S."/>
            <person name="Seet Q."/>
            <person name="Wongkham S."/>
            <person name="Teh B.T."/>
            <person name="Wongkham C."/>
            <person name="Intapan P.M."/>
            <person name="Maleewong W."/>
            <person name="Yang X."/>
            <person name="Hu M."/>
            <person name="Wang Z."/>
            <person name="Hofmann A."/>
            <person name="Sternberg P.W."/>
            <person name="Tan P."/>
            <person name="Wang J."/>
            <person name="Gasser R.B."/>
        </authorList>
    </citation>
    <scope>NUCLEOTIDE SEQUENCE [LARGE SCALE GENOMIC DNA]</scope>
</reference>
<evidence type="ECO:0000313" key="2">
    <source>
        <dbReference type="Proteomes" id="UP000054324"/>
    </source>
</evidence>
<dbReference type="OrthoDB" id="6244368at2759"/>
<dbReference type="AlphaFoldDB" id="A0A074ZC92"/>
<keyword evidence="2" id="KW-1185">Reference proteome</keyword>
<dbReference type="EMBL" id="KL596798">
    <property type="protein sequence ID" value="KER24773.1"/>
    <property type="molecule type" value="Genomic_DNA"/>
</dbReference>
<protein>
    <recommendedName>
        <fullName evidence="3">Myb/SANT-like DNA-binding domain-containing protein</fullName>
    </recommendedName>
</protein>
<dbReference type="STRING" id="6198.A0A074ZC92"/>
<dbReference type="Proteomes" id="UP000054324">
    <property type="component" value="Unassembled WGS sequence"/>
</dbReference>
<gene>
    <name evidence="1" type="ORF">T265_07657</name>
</gene>
<dbReference type="CTD" id="20321836"/>
<proteinExistence type="predicted"/>
<dbReference type="KEGG" id="ovi:T265_07657"/>
<evidence type="ECO:0000313" key="1">
    <source>
        <dbReference type="EMBL" id="KER24773.1"/>
    </source>
</evidence>
<dbReference type="RefSeq" id="XP_009171494.1">
    <property type="nucleotide sequence ID" value="XM_009173230.1"/>
</dbReference>
<evidence type="ECO:0008006" key="3">
    <source>
        <dbReference type="Google" id="ProtNLM"/>
    </source>
</evidence>
<dbReference type="GeneID" id="20321836"/>
<accession>A0A074ZC92</accession>